<feature type="non-terminal residue" evidence="2">
    <location>
        <position position="119"/>
    </location>
</feature>
<dbReference type="EMBL" id="LXQA010189021">
    <property type="protein sequence ID" value="MCI31671.1"/>
    <property type="molecule type" value="Genomic_DNA"/>
</dbReference>
<name>A0A392R502_9FABA</name>
<dbReference type="InterPro" id="IPR005135">
    <property type="entry name" value="Endo/exonuclease/phosphatase"/>
</dbReference>
<dbReference type="Proteomes" id="UP000265520">
    <property type="component" value="Unassembled WGS sequence"/>
</dbReference>
<proteinExistence type="predicted"/>
<evidence type="ECO:0000259" key="1">
    <source>
        <dbReference type="Pfam" id="PF03372"/>
    </source>
</evidence>
<dbReference type="Pfam" id="PF03372">
    <property type="entry name" value="Exo_endo_phos"/>
    <property type="match status" value="1"/>
</dbReference>
<dbReference type="InterPro" id="IPR036691">
    <property type="entry name" value="Endo/exonu/phosph_ase_sf"/>
</dbReference>
<organism evidence="2 3">
    <name type="scientific">Trifolium medium</name>
    <dbReference type="NCBI Taxonomy" id="97028"/>
    <lineage>
        <taxon>Eukaryota</taxon>
        <taxon>Viridiplantae</taxon>
        <taxon>Streptophyta</taxon>
        <taxon>Embryophyta</taxon>
        <taxon>Tracheophyta</taxon>
        <taxon>Spermatophyta</taxon>
        <taxon>Magnoliopsida</taxon>
        <taxon>eudicotyledons</taxon>
        <taxon>Gunneridae</taxon>
        <taxon>Pentapetalae</taxon>
        <taxon>rosids</taxon>
        <taxon>fabids</taxon>
        <taxon>Fabales</taxon>
        <taxon>Fabaceae</taxon>
        <taxon>Papilionoideae</taxon>
        <taxon>50 kb inversion clade</taxon>
        <taxon>NPAAA clade</taxon>
        <taxon>Hologalegina</taxon>
        <taxon>IRL clade</taxon>
        <taxon>Trifolieae</taxon>
        <taxon>Trifolium</taxon>
    </lineage>
</organism>
<accession>A0A392R502</accession>
<comment type="caution">
    <text evidence="2">The sequence shown here is derived from an EMBL/GenBank/DDBJ whole genome shotgun (WGS) entry which is preliminary data.</text>
</comment>
<reference evidence="2 3" key="1">
    <citation type="journal article" date="2018" name="Front. Plant Sci.">
        <title>Red Clover (Trifolium pratense) and Zigzag Clover (T. medium) - A Picture of Genomic Similarities and Differences.</title>
        <authorList>
            <person name="Dluhosova J."/>
            <person name="Istvanek J."/>
            <person name="Nedelnik J."/>
            <person name="Repkova J."/>
        </authorList>
    </citation>
    <scope>NUCLEOTIDE SEQUENCE [LARGE SCALE GENOMIC DNA]</scope>
    <source>
        <strain evidence="3">cv. 10/8</strain>
        <tissue evidence="2">Leaf</tissue>
    </source>
</reference>
<evidence type="ECO:0000313" key="2">
    <source>
        <dbReference type="EMBL" id="MCI31671.1"/>
    </source>
</evidence>
<feature type="domain" description="Endonuclease/exonuclease/phosphatase" evidence="1">
    <location>
        <begin position="3"/>
        <end position="118"/>
    </location>
</feature>
<dbReference type="AlphaFoldDB" id="A0A392R502"/>
<keyword evidence="3" id="KW-1185">Reference proteome</keyword>
<dbReference type="GO" id="GO:0003824">
    <property type="term" value="F:catalytic activity"/>
    <property type="evidence" value="ECO:0007669"/>
    <property type="project" value="InterPro"/>
</dbReference>
<dbReference type="Gene3D" id="3.60.10.10">
    <property type="entry name" value="Endonuclease/exonuclease/phosphatase"/>
    <property type="match status" value="1"/>
</dbReference>
<dbReference type="SUPFAM" id="SSF56219">
    <property type="entry name" value="DNase I-like"/>
    <property type="match status" value="1"/>
</dbReference>
<evidence type="ECO:0000313" key="3">
    <source>
        <dbReference type="Proteomes" id="UP000265520"/>
    </source>
</evidence>
<dbReference type="PANTHER" id="PTHR35218:SF9">
    <property type="entry name" value="ENDONUCLEASE_EXONUCLEASE_PHOSPHATASE DOMAIN-CONTAINING PROTEIN"/>
    <property type="match status" value="1"/>
</dbReference>
<protein>
    <recommendedName>
        <fullName evidence="1">Endonuclease/exonuclease/phosphatase domain-containing protein</fullName>
    </recommendedName>
</protein>
<dbReference type="PANTHER" id="PTHR35218">
    <property type="entry name" value="RNASE H DOMAIN-CONTAINING PROTEIN"/>
    <property type="match status" value="1"/>
</dbReference>
<sequence length="119" mass="14025">MLVIVETRCDPTKLRRTFELLGFDDFLATEVNGYAGGIVVVWKKDFITATLCSKKFQYIHMKVSYPCMKEWFFTAVYASPNEDNRRILWEDLNQIANNMREPWMVAGDFNDIAWNTEKR</sequence>